<dbReference type="PRINTS" id="PR00038">
    <property type="entry name" value="HTHLUXR"/>
</dbReference>
<keyword evidence="2" id="KW-0238">DNA-binding</keyword>
<dbReference type="PROSITE" id="PS50043">
    <property type="entry name" value="HTH_LUXR_2"/>
    <property type="match status" value="1"/>
</dbReference>
<dbReference type="InterPro" id="IPR000792">
    <property type="entry name" value="Tscrpt_reg_LuxR_C"/>
</dbReference>
<dbReference type="SUPFAM" id="SSF52540">
    <property type="entry name" value="P-loop containing nucleoside triphosphate hydrolases"/>
    <property type="match status" value="1"/>
</dbReference>
<dbReference type="Gene3D" id="1.10.10.10">
    <property type="entry name" value="Winged helix-like DNA-binding domain superfamily/Winged helix DNA-binding domain"/>
    <property type="match status" value="1"/>
</dbReference>
<organism evidence="6 7">
    <name type="scientific">Nocardioides iriomotensis</name>
    <dbReference type="NCBI Taxonomy" id="715784"/>
    <lineage>
        <taxon>Bacteria</taxon>
        <taxon>Bacillati</taxon>
        <taxon>Actinomycetota</taxon>
        <taxon>Actinomycetes</taxon>
        <taxon>Propionibacteriales</taxon>
        <taxon>Nocardioidaceae</taxon>
        <taxon>Nocardioides</taxon>
    </lineage>
</organism>
<evidence type="ECO:0000256" key="1">
    <source>
        <dbReference type="ARBA" id="ARBA00023015"/>
    </source>
</evidence>
<keyword evidence="7" id="KW-1185">Reference proteome</keyword>
<evidence type="ECO:0000256" key="3">
    <source>
        <dbReference type="ARBA" id="ARBA00023163"/>
    </source>
</evidence>
<evidence type="ECO:0000259" key="5">
    <source>
        <dbReference type="PROSITE" id="PS50043"/>
    </source>
</evidence>
<gene>
    <name evidence="6" type="ORF">ETU37_08595</name>
</gene>
<dbReference type="GO" id="GO:0006355">
    <property type="term" value="P:regulation of DNA-templated transcription"/>
    <property type="evidence" value="ECO:0007669"/>
    <property type="project" value="InterPro"/>
</dbReference>
<keyword evidence="3" id="KW-0804">Transcription</keyword>
<evidence type="ECO:0000256" key="2">
    <source>
        <dbReference type="ARBA" id="ARBA00023125"/>
    </source>
</evidence>
<dbReference type="PANTHER" id="PTHR44688:SF16">
    <property type="entry name" value="DNA-BINDING TRANSCRIPTIONAL ACTIVATOR DEVR_DOSR"/>
    <property type="match status" value="1"/>
</dbReference>
<dbReference type="InterPro" id="IPR036388">
    <property type="entry name" value="WH-like_DNA-bd_sf"/>
</dbReference>
<dbReference type="GO" id="GO:0003677">
    <property type="term" value="F:DNA binding"/>
    <property type="evidence" value="ECO:0007669"/>
    <property type="project" value="UniProtKB-KW"/>
</dbReference>
<dbReference type="InterPro" id="IPR059106">
    <property type="entry name" value="WHD_MalT"/>
</dbReference>
<dbReference type="PANTHER" id="PTHR44688">
    <property type="entry name" value="DNA-BINDING TRANSCRIPTIONAL ACTIVATOR DEVR_DOSR"/>
    <property type="match status" value="1"/>
</dbReference>
<dbReference type="CDD" id="cd06170">
    <property type="entry name" value="LuxR_C_like"/>
    <property type="match status" value="1"/>
</dbReference>
<dbReference type="Pfam" id="PF25873">
    <property type="entry name" value="WHD_MalT"/>
    <property type="match status" value="1"/>
</dbReference>
<reference evidence="6 7" key="1">
    <citation type="submission" date="2019-01" db="EMBL/GenBank/DDBJ databases">
        <title>Nocardioides guangzhouensis sp. nov., an actinobacterium isolated from soil.</title>
        <authorList>
            <person name="Fu Y."/>
            <person name="Cai Y."/>
            <person name="Lin Z."/>
            <person name="Chen P."/>
        </authorList>
    </citation>
    <scope>NUCLEOTIDE SEQUENCE [LARGE SCALE GENOMIC DNA]</scope>
    <source>
        <strain evidence="6 7">NBRC 105384</strain>
    </source>
</reference>
<keyword evidence="1" id="KW-0805">Transcription regulation</keyword>
<dbReference type="EMBL" id="SDPU01000020">
    <property type="protein sequence ID" value="RYU12991.1"/>
    <property type="molecule type" value="Genomic_DNA"/>
</dbReference>
<evidence type="ECO:0000313" key="6">
    <source>
        <dbReference type="EMBL" id="RYU12991.1"/>
    </source>
</evidence>
<feature type="region of interest" description="Disordered" evidence="4">
    <location>
        <begin position="1"/>
        <end position="33"/>
    </location>
</feature>
<accession>A0A4Q5J5U6</accession>
<name>A0A4Q5J5U6_9ACTN</name>
<dbReference type="Proteomes" id="UP000291189">
    <property type="component" value="Unassembled WGS sequence"/>
</dbReference>
<evidence type="ECO:0000256" key="4">
    <source>
        <dbReference type="SAM" id="MobiDB-lite"/>
    </source>
</evidence>
<dbReference type="InterPro" id="IPR027417">
    <property type="entry name" value="P-loop_NTPase"/>
</dbReference>
<dbReference type="AlphaFoldDB" id="A0A4Q5J5U6"/>
<proteinExistence type="predicted"/>
<dbReference type="Pfam" id="PF00196">
    <property type="entry name" value="GerE"/>
    <property type="match status" value="1"/>
</dbReference>
<dbReference type="SUPFAM" id="SSF46894">
    <property type="entry name" value="C-terminal effector domain of the bipartite response regulators"/>
    <property type="match status" value="1"/>
</dbReference>
<feature type="domain" description="HTH luxR-type" evidence="5">
    <location>
        <begin position="367"/>
        <end position="432"/>
    </location>
</feature>
<sequence>MTTDAVSRARRSSAGPWPAPSAEEYPLPQQRSPGSAAPRLLFPLLVRERLLARLSRTVSSTPLTLVWAPAGAGKTSLALTWVTRLPGSARLTWVGVDPHATGSAAAWSQVGQALHRSTRPRLVPEGEAPARRAADLDVVVIDNGEALTDEVVADLCEHVLSDRHVAPRVVLLTRAEPRFPLHRHRVDGSVVELRNDDLAFSGREVRDLLRLHDVPASDATARLLLRRTGGWAAGVRMAALAMQGTTKPMTPGEIDACLTPSHNLMADYLVAEVLQPMTEHEKDVLVSTCLCPELDPALVHDVTGEDDAESLLLELSRRHAFVQRIGGTPPTFRVHPLLRQALYAEATHGAPAVAAPPARPDGVPAGGSQLGQSLSVKELEVLEHLAALLTTEEIASAMFISVNTVKTHVRSILRKLAVSRRNQAVRRARQLGLV</sequence>
<dbReference type="RefSeq" id="WP_129986810.1">
    <property type="nucleotide sequence ID" value="NZ_SDPU01000020.1"/>
</dbReference>
<dbReference type="SMART" id="SM00421">
    <property type="entry name" value="HTH_LUXR"/>
    <property type="match status" value="1"/>
</dbReference>
<dbReference type="InterPro" id="IPR016032">
    <property type="entry name" value="Sig_transdc_resp-reg_C-effctor"/>
</dbReference>
<comment type="caution">
    <text evidence="6">The sequence shown here is derived from an EMBL/GenBank/DDBJ whole genome shotgun (WGS) entry which is preliminary data.</text>
</comment>
<protein>
    <submittedName>
        <fullName evidence="6">Helix-turn-helix transcriptional regulator</fullName>
    </submittedName>
</protein>
<dbReference type="OrthoDB" id="134985at2"/>
<evidence type="ECO:0000313" key="7">
    <source>
        <dbReference type="Proteomes" id="UP000291189"/>
    </source>
</evidence>